<evidence type="ECO:0000313" key="2">
    <source>
        <dbReference type="Proteomes" id="UP000288943"/>
    </source>
</evidence>
<accession>A0A410WX50</accession>
<protein>
    <submittedName>
        <fullName evidence="1">Uncharacterized protein</fullName>
    </submittedName>
</protein>
<evidence type="ECO:0000313" key="1">
    <source>
        <dbReference type="EMBL" id="QAV18910.1"/>
    </source>
</evidence>
<dbReference type="Proteomes" id="UP000288943">
    <property type="component" value="Chromosome"/>
</dbReference>
<dbReference type="EMBL" id="CP026520">
    <property type="protein sequence ID" value="QAV18910.1"/>
    <property type="molecule type" value="Genomic_DNA"/>
</dbReference>
<organism evidence="1 2">
    <name type="scientific">Paenibacillus chitinolyticus</name>
    <dbReference type="NCBI Taxonomy" id="79263"/>
    <lineage>
        <taxon>Bacteria</taxon>
        <taxon>Bacillati</taxon>
        <taxon>Bacillota</taxon>
        <taxon>Bacilli</taxon>
        <taxon>Bacillales</taxon>
        <taxon>Paenibacillaceae</taxon>
        <taxon>Paenibacillus</taxon>
    </lineage>
</organism>
<sequence>MNTEGHEKMKTLITYSNFLGQDLYHGTPDVRGAKVVDVTTSVVDDHYSTALKLELKNGLFMVIDIRQER</sequence>
<name>A0A410WX50_9BACL</name>
<dbReference type="AlphaFoldDB" id="A0A410WX50"/>
<proteinExistence type="predicted"/>
<dbReference type="KEGG" id="pchi:PC41400_14985"/>
<gene>
    <name evidence="1" type="ORF">PC41400_14985</name>
</gene>
<reference evidence="1 2" key="1">
    <citation type="submission" date="2018-01" db="EMBL/GenBank/DDBJ databases">
        <title>The whole genome sequencing and assembly of Paenibacillus chitinolyticus KCCM 41400 strain.</title>
        <authorList>
            <person name="Kim J.-Y."/>
            <person name="Park M.-K."/>
            <person name="Lee Y.-J."/>
            <person name="Yi H."/>
            <person name="Bahn Y.-S."/>
            <person name="Kim J.F."/>
            <person name="Lee D.-W."/>
        </authorList>
    </citation>
    <scope>NUCLEOTIDE SEQUENCE [LARGE SCALE GENOMIC DNA]</scope>
    <source>
        <strain evidence="1 2">KCCM 41400</strain>
    </source>
</reference>